<dbReference type="EMBL" id="CP016303">
    <property type="protein sequence ID" value="ASX26885.1"/>
    <property type="molecule type" value="Genomic_DNA"/>
</dbReference>
<dbReference type="Gene3D" id="3.30.1460.10">
    <property type="match status" value="1"/>
</dbReference>
<gene>
    <name evidence="1" type="ORF">BA171_07755</name>
</gene>
<dbReference type="RefSeq" id="WP_016857735.1">
    <property type="nucleotide sequence ID" value="NZ_CP016303.1"/>
</dbReference>
<reference evidence="2" key="1">
    <citation type="submission" date="2016-06" db="EMBL/GenBank/DDBJ databases">
        <authorList>
            <person name="Chen W."/>
            <person name="Hasegawa D.K."/>
        </authorList>
    </citation>
    <scope>NUCLEOTIDE SEQUENCE [LARGE SCALE GENOMIC DNA]</scope>
    <source>
        <strain evidence="2">MEAM1</strain>
    </source>
</reference>
<dbReference type="InterPro" id="IPR003065">
    <property type="entry name" value="Invas_SpaK"/>
</dbReference>
<dbReference type="AlphaFoldDB" id="A0A249E052"/>
<dbReference type="CDD" id="cd17035">
    <property type="entry name" value="T3SC_IB_Spa15-like"/>
    <property type="match status" value="1"/>
</dbReference>
<evidence type="ECO:0000313" key="1">
    <source>
        <dbReference type="EMBL" id="ASX26885.1"/>
    </source>
</evidence>
<dbReference type="SUPFAM" id="SSF69635">
    <property type="entry name" value="Type III secretory system chaperone-like"/>
    <property type="match status" value="1"/>
</dbReference>
<protein>
    <submittedName>
        <fullName evidence="1">Type III secretion chaperone</fullName>
    </submittedName>
</protein>
<dbReference type="OrthoDB" id="8588812at2"/>
<proteinExistence type="predicted"/>
<accession>A0A249E052</accession>
<evidence type="ECO:0000313" key="2">
    <source>
        <dbReference type="Proteomes" id="UP000216438"/>
    </source>
</evidence>
<organism evidence="1 2">
    <name type="scientific">Candidatus Hamiltonella defensa</name>
    <name type="common">Bemisia tabaci</name>
    <dbReference type="NCBI Taxonomy" id="672795"/>
    <lineage>
        <taxon>Bacteria</taxon>
        <taxon>Pseudomonadati</taxon>
        <taxon>Pseudomonadota</taxon>
        <taxon>Gammaproteobacteria</taxon>
        <taxon>Enterobacterales</taxon>
        <taxon>Enterobacteriaceae</taxon>
        <taxon>aphid secondary symbionts</taxon>
        <taxon>Candidatus Williamhamiltonella</taxon>
    </lineage>
</organism>
<dbReference type="Pfam" id="PF03519">
    <property type="entry name" value="Invas_SpaK"/>
    <property type="match status" value="1"/>
</dbReference>
<sequence>MNNNIDLADLVRKALISCGCNENLLQNFDAHSTIQLEFDEKPSIFISRDDEDEIWVWSSLMPLLTEPERETLLERSASLIEEKLEAECDFSATKKLELDNNEDAIHLKVKVDPDYLHDPEKFSTVLTGFFEEIETYSEMLR</sequence>
<dbReference type="PRINTS" id="PR01305">
    <property type="entry name" value="SSPAKPROTEIN"/>
</dbReference>
<name>A0A249E052_9ENTR</name>
<dbReference type="Proteomes" id="UP000216438">
    <property type="component" value="Chromosome"/>
</dbReference>
<reference evidence="1 2" key="2">
    <citation type="submission" date="2017-09" db="EMBL/GenBank/DDBJ databases">
        <title>The genome of whitefly Bemisia tabaci, a global crop pest, provides novel insights into virus transmission, host adaptation and insecticide resistance.</title>
        <authorList>
            <person name="Kaur N."/>
            <person name="Kliot A."/>
            <person name="Pinheiro P.V."/>
            <person name="Luan J."/>
            <person name="Zheng Y."/>
            <person name="Liu W."/>
            <person name="Sun H."/>
            <person name="Yang X."/>
            <person name="Xu Y."/>
            <person name="Luo Y."/>
            <person name="Kruse A."/>
            <person name="Fisher T.W."/>
            <person name="Nelson D.R."/>
            <person name="Elimelech M."/>
            <person name="MacCoss M."/>
            <person name="Johnson R."/>
            <person name="Cohen E."/>
            <person name="Hunter W.B."/>
            <person name="Brown J.K."/>
            <person name="Jander G."/>
            <person name="Cilia M."/>
            <person name="Douglas A.E."/>
            <person name="Ghanim M."/>
            <person name="Simmons A.M."/>
            <person name="Wintermantel W.M."/>
            <person name="Ling K.-S."/>
            <person name="Fei Z."/>
        </authorList>
    </citation>
    <scope>NUCLEOTIDE SEQUENCE [LARGE SCALE GENOMIC DNA]</scope>
    <source>
        <strain evidence="1 2">MEAM1</strain>
    </source>
</reference>